<organism evidence="7 8">
    <name type="scientific">Rhizobium aouanii</name>
    <dbReference type="NCBI Taxonomy" id="3118145"/>
    <lineage>
        <taxon>Bacteria</taxon>
        <taxon>Pseudomonadati</taxon>
        <taxon>Pseudomonadota</taxon>
        <taxon>Alphaproteobacteria</taxon>
        <taxon>Hyphomicrobiales</taxon>
        <taxon>Rhizobiaceae</taxon>
        <taxon>Rhizobium/Agrobacterium group</taxon>
        <taxon>Rhizobium</taxon>
    </lineage>
</organism>
<gene>
    <name evidence="7" type="ORF">V8Q02_13215</name>
</gene>
<evidence type="ECO:0000313" key="8">
    <source>
        <dbReference type="Proteomes" id="UP001531129"/>
    </source>
</evidence>
<dbReference type="InterPro" id="IPR023867">
    <property type="entry name" value="Sulphatase_maturase_rSAM"/>
</dbReference>
<dbReference type="SFLD" id="SFLDG01386">
    <property type="entry name" value="main_SPASM_domain-containing"/>
    <property type="match status" value="1"/>
</dbReference>
<dbReference type="InterPro" id="IPR058240">
    <property type="entry name" value="rSAM_sf"/>
</dbReference>
<comment type="cofactor">
    <cofactor evidence="1">
        <name>[4Fe-4S] cluster</name>
        <dbReference type="ChEBI" id="CHEBI:49883"/>
    </cofactor>
</comment>
<dbReference type="RefSeq" id="WP_264396549.1">
    <property type="nucleotide sequence ID" value="NZ_JBAMYB010000006.1"/>
</dbReference>
<keyword evidence="4" id="KW-0408">Iron</keyword>
<dbReference type="Pfam" id="PF04055">
    <property type="entry name" value="Radical_SAM"/>
    <property type="match status" value="1"/>
</dbReference>
<dbReference type="SFLD" id="SFLDS00029">
    <property type="entry name" value="Radical_SAM"/>
    <property type="match status" value="1"/>
</dbReference>
<dbReference type="SUPFAM" id="SSF102114">
    <property type="entry name" value="Radical SAM enzymes"/>
    <property type="match status" value="1"/>
</dbReference>
<sequence>MANLFELSKPRSRDAHILRGSVGAQLFVPEGSQLFDIDEALADTLARAWQGEDDGTSEILVSLGLDPNAGACQEKPVDVRTRALSLAVAQSCNLGCGYCYAQGGTFGSSAKGMDIRTALAAVDLLLAETHPGERANLAYLGGEPLAGRDVMHASANYAAEKAAERGIKLGFSITTNGTLISERDIDLFDRLGFAVTISLDGIGSVHDRLRSFKGGSGSYDRILARIAPLLERQGRCQVSARVTVTPENLALEDTLDHFVAMGFHTVGFSPMLSAPNSMHEMQQDHLASMLEQMVACGRAFERKTLAGERYPFANLLNALREIHKGTHRPYPCGAGAGYLGVSADGELGACHRFVGEPDAVLGTVADGVDRVRQADWLSARHVHAQTGCPDCWARYLCAGGCHHETLHRGRPACDFIRGWLHYAITAYGRLSKANPSLFADCVR</sequence>
<dbReference type="InterPro" id="IPR023885">
    <property type="entry name" value="4Fe4S-binding_SPASM_dom"/>
</dbReference>
<dbReference type="Gene3D" id="3.20.20.70">
    <property type="entry name" value="Aldolase class I"/>
    <property type="match status" value="1"/>
</dbReference>
<dbReference type="InterPro" id="IPR007197">
    <property type="entry name" value="rSAM"/>
</dbReference>
<keyword evidence="2" id="KW-0949">S-adenosyl-L-methionine</keyword>
<evidence type="ECO:0000256" key="1">
    <source>
        <dbReference type="ARBA" id="ARBA00001966"/>
    </source>
</evidence>
<dbReference type="PROSITE" id="PS51918">
    <property type="entry name" value="RADICAL_SAM"/>
    <property type="match status" value="1"/>
</dbReference>
<proteinExistence type="predicted"/>
<evidence type="ECO:0000256" key="5">
    <source>
        <dbReference type="ARBA" id="ARBA00023014"/>
    </source>
</evidence>
<dbReference type="SFLD" id="SFLDG01067">
    <property type="entry name" value="SPASM/twitch_domain_containing"/>
    <property type="match status" value="1"/>
</dbReference>
<dbReference type="CDD" id="cd01335">
    <property type="entry name" value="Radical_SAM"/>
    <property type="match status" value="1"/>
</dbReference>
<feature type="domain" description="Radical SAM core" evidence="6">
    <location>
        <begin position="76"/>
        <end position="313"/>
    </location>
</feature>
<dbReference type="InterPro" id="IPR013785">
    <property type="entry name" value="Aldolase_TIM"/>
</dbReference>
<comment type="caution">
    <text evidence="7">The sequence shown here is derived from an EMBL/GenBank/DDBJ whole genome shotgun (WGS) entry which is preliminary data.</text>
</comment>
<evidence type="ECO:0000256" key="4">
    <source>
        <dbReference type="ARBA" id="ARBA00023004"/>
    </source>
</evidence>
<keyword evidence="3" id="KW-0479">Metal-binding</keyword>
<keyword evidence="8" id="KW-1185">Reference proteome</keyword>
<keyword evidence="5" id="KW-0411">Iron-sulfur</keyword>
<evidence type="ECO:0000256" key="3">
    <source>
        <dbReference type="ARBA" id="ARBA00022723"/>
    </source>
</evidence>
<evidence type="ECO:0000313" key="7">
    <source>
        <dbReference type="EMBL" id="MEI1248958.1"/>
    </source>
</evidence>
<dbReference type="Proteomes" id="UP001531129">
    <property type="component" value="Unassembled WGS sequence"/>
</dbReference>
<dbReference type="NCBIfam" id="TIGR04085">
    <property type="entry name" value="rSAM_more_4Fe4S"/>
    <property type="match status" value="1"/>
</dbReference>
<accession>A0ABU8CJ97</accession>
<protein>
    <submittedName>
        <fullName evidence="7">Radical SAM protein</fullName>
    </submittedName>
</protein>
<dbReference type="EMBL" id="JBAMYC010000006">
    <property type="protein sequence ID" value="MEI1248958.1"/>
    <property type="molecule type" value="Genomic_DNA"/>
</dbReference>
<name>A0ABU8CJ97_9HYPH</name>
<reference evidence="7 8" key="1">
    <citation type="submission" date="2024-01" db="EMBL/GenBank/DDBJ databases">
        <title>Draft genome sequences of three bacterial strains isolated from Acacia saligna represent a potential new species within the genus Rhizobium.</title>
        <authorList>
            <person name="Tambong J.T."/>
            <person name="Mnasri B."/>
        </authorList>
    </citation>
    <scope>NUCLEOTIDE SEQUENCE [LARGE SCALE GENOMIC DNA]</scope>
    <source>
        <strain evidence="7 8">1AS12I</strain>
    </source>
</reference>
<evidence type="ECO:0000256" key="2">
    <source>
        <dbReference type="ARBA" id="ARBA00022691"/>
    </source>
</evidence>
<dbReference type="PANTHER" id="PTHR43273">
    <property type="entry name" value="ANAEROBIC SULFATASE-MATURATING ENZYME HOMOLOG ASLB-RELATED"/>
    <property type="match status" value="1"/>
</dbReference>
<evidence type="ECO:0000259" key="6">
    <source>
        <dbReference type="PROSITE" id="PS51918"/>
    </source>
</evidence>
<dbReference type="PANTHER" id="PTHR43273:SF8">
    <property type="entry name" value="RADICAL SAM DOMAIN PROTEIN"/>
    <property type="match status" value="1"/>
</dbReference>
<dbReference type="SFLD" id="SFLDG01384">
    <property type="entry name" value="thioether_bond_formation_requi"/>
    <property type="match status" value="1"/>
</dbReference>